<comment type="similarity">
    <text evidence="4">Belongs to the cytochrome P450 family.</text>
</comment>
<evidence type="ECO:0000256" key="4">
    <source>
        <dbReference type="ARBA" id="ARBA00010617"/>
    </source>
</evidence>
<comment type="pathway">
    <text evidence="3">Secondary metabolite biosynthesis; terpenoid biosynthesis.</text>
</comment>
<keyword evidence="8 14" id="KW-1133">Transmembrane helix</keyword>
<dbReference type="InterPro" id="IPR002401">
    <property type="entry name" value="Cyt_P450_E_grp-I"/>
</dbReference>
<sequence>MDHILGYNPLKSAAALIAVISAFLWLRARVRRERTIRHIAGPPSPSWAFGNMSQLTLAEQYGDSEFHWQRTYGPVYRLKGCFGEDHLMVSDPGALNFIVNNKSFHHSPMFANFMKLLYDKRSIINVRGDYHRRLRTAFNPGFSAGGIRRYIPAINKAGEEITQALDLSLSLQSVDVCPLLSTASICVITQAAFGCTPEELGAEFVEIATRMAEMAGHEDKGSVLWAGLGNRLPGWVWDTMALLPTAGLAELRKGKILAKQIGREIVQGKLSAARQGLEPDDDIFSQILNASSGGVLSEEELAAHTSLLVIAGHETSANTMAFGLLELARNPEFQDSLRREINSSGEKTEAVYNSMPLLNAFIKEILRLFPIVPLEERIAIADTVIPLTDSINTSTGDRISEIPVRKGQIIKLGIAAYQRMESLWGADAGDFNPYRWIQGKNYQKDAVGGPYGNLLAFFGGPHVCLGWRLAVLEMQVIISELVGKFSFKLPEGDNVARMRGANVLQPTLPSGEKGVRLRVARII</sequence>
<dbReference type="GO" id="GO:0020037">
    <property type="term" value="F:heme binding"/>
    <property type="evidence" value="ECO:0007669"/>
    <property type="project" value="InterPro"/>
</dbReference>
<accession>A0AAD7C0E8</accession>
<dbReference type="InterPro" id="IPR036396">
    <property type="entry name" value="Cyt_P450_sf"/>
</dbReference>
<evidence type="ECO:0000256" key="2">
    <source>
        <dbReference type="ARBA" id="ARBA00004370"/>
    </source>
</evidence>
<dbReference type="InterPro" id="IPR001128">
    <property type="entry name" value="Cyt_P450"/>
</dbReference>
<dbReference type="InterPro" id="IPR050121">
    <property type="entry name" value="Cytochrome_P450_monoxygenase"/>
</dbReference>
<proteinExistence type="inferred from homology"/>
<keyword evidence="16" id="KW-1185">Reference proteome</keyword>
<organism evidence="15 16">
    <name type="scientific">Roridomyces roridus</name>
    <dbReference type="NCBI Taxonomy" id="1738132"/>
    <lineage>
        <taxon>Eukaryota</taxon>
        <taxon>Fungi</taxon>
        <taxon>Dikarya</taxon>
        <taxon>Basidiomycota</taxon>
        <taxon>Agaricomycotina</taxon>
        <taxon>Agaricomycetes</taxon>
        <taxon>Agaricomycetidae</taxon>
        <taxon>Agaricales</taxon>
        <taxon>Marasmiineae</taxon>
        <taxon>Mycenaceae</taxon>
        <taxon>Roridomyces</taxon>
    </lineage>
</organism>
<evidence type="ECO:0000313" key="16">
    <source>
        <dbReference type="Proteomes" id="UP001221142"/>
    </source>
</evidence>
<evidence type="ECO:0000256" key="12">
    <source>
        <dbReference type="ARBA" id="ARBA00023136"/>
    </source>
</evidence>
<comment type="caution">
    <text evidence="15">The sequence shown here is derived from an EMBL/GenBank/DDBJ whole genome shotgun (WGS) entry which is preliminary data.</text>
</comment>
<dbReference type="PANTHER" id="PTHR24305">
    <property type="entry name" value="CYTOCHROME P450"/>
    <property type="match status" value="1"/>
</dbReference>
<dbReference type="Gene3D" id="1.10.630.10">
    <property type="entry name" value="Cytochrome P450"/>
    <property type="match status" value="1"/>
</dbReference>
<dbReference type="PRINTS" id="PR00463">
    <property type="entry name" value="EP450I"/>
</dbReference>
<reference evidence="15" key="1">
    <citation type="submission" date="2023-03" db="EMBL/GenBank/DDBJ databases">
        <title>Massive genome expansion in bonnet fungi (Mycena s.s.) driven by repeated elements and novel gene families across ecological guilds.</title>
        <authorList>
            <consortium name="Lawrence Berkeley National Laboratory"/>
            <person name="Harder C.B."/>
            <person name="Miyauchi S."/>
            <person name="Viragh M."/>
            <person name="Kuo A."/>
            <person name="Thoen E."/>
            <person name="Andreopoulos B."/>
            <person name="Lu D."/>
            <person name="Skrede I."/>
            <person name="Drula E."/>
            <person name="Henrissat B."/>
            <person name="Morin E."/>
            <person name="Kohler A."/>
            <person name="Barry K."/>
            <person name="LaButti K."/>
            <person name="Morin E."/>
            <person name="Salamov A."/>
            <person name="Lipzen A."/>
            <person name="Mereny Z."/>
            <person name="Hegedus B."/>
            <person name="Baldrian P."/>
            <person name="Stursova M."/>
            <person name="Weitz H."/>
            <person name="Taylor A."/>
            <person name="Grigoriev I.V."/>
            <person name="Nagy L.G."/>
            <person name="Martin F."/>
            <person name="Kauserud H."/>
        </authorList>
    </citation>
    <scope>NUCLEOTIDE SEQUENCE</scope>
    <source>
        <strain evidence="15">9284</strain>
    </source>
</reference>
<keyword evidence="6 14" id="KW-0812">Transmembrane</keyword>
<dbReference type="GO" id="GO:0016705">
    <property type="term" value="F:oxidoreductase activity, acting on paired donors, with incorporation or reduction of molecular oxygen"/>
    <property type="evidence" value="ECO:0007669"/>
    <property type="project" value="InterPro"/>
</dbReference>
<dbReference type="PANTHER" id="PTHR24305:SF166">
    <property type="entry name" value="CYTOCHROME P450 12A4, MITOCHONDRIAL-RELATED"/>
    <property type="match status" value="1"/>
</dbReference>
<evidence type="ECO:0000313" key="15">
    <source>
        <dbReference type="EMBL" id="KAJ7635244.1"/>
    </source>
</evidence>
<evidence type="ECO:0000256" key="5">
    <source>
        <dbReference type="ARBA" id="ARBA00022617"/>
    </source>
</evidence>
<evidence type="ECO:0000256" key="3">
    <source>
        <dbReference type="ARBA" id="ARBA00004721"/>
    </source>
</evidence>
<dbReference type="GO" id="GO:0016020">
    <property type="term" value="C:membrane"/>
    <property type="evidence" value="ECO:0007669"/>
    <property type="project" value="UniProtKB-SubCell"/>
</dbReference>
<comment type="cofactor">
    <cofactor evidence="1 13">
        <name>heme</name>
        <dbReference type="ChEBI" id="CHEBI:30413"/>
    </cofactor>
</comment>
<protein>
    <submittedName>
        <fullName evidence="15">Cytochrome P450</fullName>
    </submittedName>
</protein>
<evidence type="ECO:0000256" key="11">
    <source>
        <dbReference type="ARBA" id="ARBA00023033"/>
    </source>
</evidence>
<evidence type="ECO:0000256" key="8">
    <source>
        <dbReference type="ARBA" id="ARBA00022989"/>
    </source>
</evidence>
<keyword evidence="7 13" id="KW-0479">Metal-binding</keyword>
<dbReference type="GO" id="GO:0005506">
    <property type="term" value="F:iron ion binding"/>
    <property type="evidence" value="ECO:0007669"/>
    <property type="project" value="InterPro"/>
</dbReference>
<evidence type="ECO:0000256" key="13">
    <source>
        <dbReference type="PIRSR" id="PIRSR602401-1"/>
    </source>
</evidence>
<dbReference type="Pfam" id="PF00067">
    <property type="entry name" value="p450"/>
    <property type="match status" value="1"/>
</dbReference>
<feature type="transmembrane region" description="Helical" evidence="14">
    <location>
        <begin position="12"/>
        <end position="28"/>
    </location>
</feature>
<dbReference type="Proteomes" id="UP001221142">
    <property type="component" value="Unassembled WGS sequence"/>
</dbReference>
<keyword evidence="11" id="KW-0503">Monooxygenase</keyword>
<dbReference type="EMBL" id="JARKIF010000007">
    <property type="protein sequence ID" value="KAJ7635244.1"/>
    <property type="molecule type" value="Genomic_DNA"/>
</dbReference>
<evidence type="ECO:0000256" key="1">
    <source>
        <dbReference type="ARBA" id="ARBA00001971"/>
    </source>
</evidence>
<feature type="binding site" description="axial binding residue" evidence="13">
    <location>
        <position position="464"/>
    </location>
    <ligand>
        <name>heme</name>
        <dbReference type="ChEBI" id="CHEBI:30413"/>
    </ligand>
    <ligandPart>
        <name>Fe</name>
        <dbReference type="ChEBI" id="CHEBI:18248"/>
    </ligandPart>
</feature>
<evidence type="ECO:0000256" key="6">
    <source>
        <dbReference type="ARBA" id="ARBA00022692"/>
    </source>
</evidence>
<dbReference type="AlphaFoldDB" id="A0AAD7C0E8"/>
<keyword evidence="5 13" id="KW-0349">Heme</keyword>
<evidence type="ECO:0000256" key="7">
    <source>
        <dbReference type="ARBA" id="ARBA00022723"/>
    </source>
</evidence>
<comment type="subcellular location">
    <subcellularLocation>
        <location evidence="2">Membrane</location>
    </subcellularLocation>
</comment>
<keyword evidence="9" id="KW-0560">Oxidoreductase</keyword>
<dbReference type="PRINTS" id="PR00385">
    <property type="entry name" value="P450"/>
</dbReference>
<dbReference type="GO" id="GO:0004497">
    <property type="term" value="F:monooxygenase activity"/>
    <property type="evidence" value="ECO:0007669"/>
    <property type="project" value="UniProtKB-KW"/>
</dbReference>
<evidence type="ECO:0000256" key="9">
    <source>
        <dbReference type="ARBA" id="ARBA00023002"/>
    </source>
</evidence>
<keyword evidence="12 14" id="KW-0472">Membrane</keyword>
<evidence type="ECO:0000256" key="14">
    <source>
        <dbReference type="SAM" id="Phobius"/>
    </source>
</evidence>
<keyword evidence="10 13" id="KW-0408">Iron</keyword>
<name>A0AAD7C0E8_9AGAR</name>
<gene>
    <name evidence="15" type="ORF">FB45DRAFT_911099</name>
</gene>
<dbReference type="SUPFAM" id="SSF48264">
    <property type="entry name" value="Cytochrome P450"/>
    <property type="match status" value="1"/>
</dbReference>
<evidence type="ECO:0000256" key="10">
    <source>
        <dbReference type="ARBA" id="ARBA00023004"/>
    </source>
</evidence>